<protein>
    <submittedName>
        <fullName evidence="4">Oxidoreductase</fullName>
    </submittedName>
</protein>
<dbReference type="PRINTS" id="PR00081">
    <property type="entry name" value="GDHRDH"/>
</dbReference>
<gene>
    <name evidence="4" type="ORF">ACEZDG_33235</name>
</gene>
<evidence type="ECO:0000313" key="4">
    <source>
        <dbReference type="EMBL" id="MFC1414137.1"/>
    </source>
</evidence>
<dbReference type="NCBIfam" id="NF004826">
    <property type="entry name" value="PRK06182.1"/>
    <property type="match status" value="1"/>
</dbReference>
<comment type="similarity">
    <text evidence="1 3">Belongs to the short-chain dehydrogenases/reductases (SDR) family.</text>
</comment>
<dbReference type="PRINTS" id="PR00080">
    <property type="entry name" value="SDRFAMILY"/>
</dbReference>
<comment type="caution">
    <text evidence="4">The sequence shown here is derived from an EMBL/GenBank/DDBJ whole genome shotgun (WGS) entry which is preliminary data.</text>
</comment>
<name>A0ABV6VK77_9ACTN</name>
<keyword evidence="5" id="KW-1185">Reference proteome</keyword>
<dbReference type="RefSeq" id="WP_380517189.1">
    <property type="nucleotide sequence ID" value="NZ_JBHEZX010000021.1"/>
</dbReference>
<dbReference type="Pfam" id="PF00106">
    <property type="entry name" value="adh_short"/>
    <property type="match status" value="1"/>
</dbReference>
<dbReference type="CDD" id="cd05374">
    <property type="entry name" value="17beta-HSD-like_SDR_c"/>
    <property type="match status" value="1"/>
</dbReference>
<evidence type="ECO:0000256" key="3">
    <source>
        <dbReference type="RuleBase" id="RU000363"/>
    </source>
</evidence>
<dbReference type="InterPro" id="IPR002347">
    <property type="entry name" value="SDR_fam"/>
</dbReference>
<dbReference type="InterPro" id="IPR036291">
    <property type="entry name" value="NAD(P)-bd_dom_sf"/>
</dbReference>
<reference evidence="4 5" key="1">
    <citation type="submission" date="2024-09" db="EMBL/GenBank/DDBJ databases">
        <authorList>
            <person name="Lee S.D."/>
        </authorList>
    </citation>
    <scope>NUCLEOTIDE SEQUENCE [LARGE SCALE GENOMIC DNA]</scope>
    <source>
        <strain evidence="4 5">N1-1</strain>
    </source>
</reference>
<dbReference type="SUPFAM" id="SSF51735">
    <property type="entry name" value="NAD(P)-binding Rossmann-fold domains"/>
    <property type="match status" value="1"/>
</dbReference>
<dbReference type="PANTHER" id="PTHR44169">
    <property type="entry name" value="NADPH-DEPENDENT 1-ACYLDIHYDROXYACETONE PHOSPHATE REDUCTASE"/>
    <property type="match status" value="1"/>
</dbReference>
<proteinExistence type="inferred from homology"/>
<dbReference type="EMBL" id="JBHEZX010000021">
    <property type="protein sequence ID" value="MFC1414137.1"/>
    <property type="molecule type" value="Genomic_DNA"/>
</dbReference>
<dbReference type="PANTHER" id="PTHR44169:SF6">
    <property type="entry name" value="NADPH-DEPENDENT 1-ACYLDIHYDROXYACETONE PHOSPHATE REDUCTASE"/>
    <property type="match status" value="1"/>
</dbReference>
<dbReference type="PROSITE" id="PS00061">
    <property type="entry name" value="ADH_SHORT"/>
    <property type="match status" value="1"/>
</dbReference>
<dbReference type="InterPro" id="IPR020904">
    <property type="entry name" value="Sc_DH/Rdtase_CS"/>
</dbReference>
<organism evidence="4 5">
    <name type="scientific">Streptacidiphilus alkalitolerans</name>
    <dbReference type="NCBI Taxonomy" id="3342712"/>
    <lineage>
        <taxon>Bacteria</taxon>
        <taxon>Bacillati</taxon>
        <taxon>Actinomycetota</taxon>
        <taxon>Actinomycetes</taxon>
        <taxon>Kitasatosporales</taxon>
        <taxon>Streptomycetaceae</taxon>
        <taxon>Streptacidiphilus</taxon>
    </lineage>
</organism>
<evidence type="ECO:0000256" key="2">
    <source>
        <dbReference type="ARBA" id="ARBA00023002"/>
    </source>
</evidence>
<evidence type="ECO:0000313" key="5">
    <source>
        <dbReference type="Proteomes" id="UP001592582"/>
    </source>
</evidence>
<keyword evidence="2" id="KW-0560">Oxidoreductase</keyword>
<sequence>MTAQVALITGASSGIGAEAARKLKAKGYTVYGVARRTHRLAALTGDGIRTFAMDVTDDDSITSGVKRVVEEAGRIDVLVNNAGYGTLGSVEETPLDDGRRLFEVNVFGAMRLTQLVLPHMREQRSGRIINISSVGGKIYSPLSAYYNGSKHALEAMSDCLRFELAQFGIQVAVVEPGGTKTEWSEIAVAHVEKNSGQGPYARQAHAMARGLASEGQRQRFVPAAAVADTIVEAATARKPRTRYTVGANTKAAITLRRLLSDRAFDAMIARTSGVPRT</sequence>
<dbReference type="Proteomes" id="UP001592582">
    <property type="component" value="Unassembled WGS sequence"/>
</dbReference>
<dbReference type="Gene3D" id="3.40.50.720">
    <property type="entry name" value="NAD(P)-binding Rossmann-like Domain"/>
    <property type="match status" value="1"/>
</dbReference>
<evidence type="ECO:0000256" key="1">
    <source>
        <dbReference type="ARBA" id="ARBA00006484"/>
    </source>
</evidence>
<accession>A0ABV6VK77</accession>